<name>A0ABY3AV65_PAEPP</name>
<proteinExistence type="predicted"/>
<organism evidence="1 2">
    <name type="scientific">Paenibacillus popilliae</name>
    <name type="common">Bacillus popilliae</name>
    <dbReference type="NCBI Taxonomy" id="78057"/>
    <lineage>
        <taxon>Bacteria</taxon>
        <taxon>Bacillati</taxon>
        <taxon>Bacillota</taxon>
        <taxon>Bacilli</taxon>
        <taxon>Bacillales</taxon>
        <taxon>Paenibacillaceae</taxon>
        <taxon>Paenibacillus</taxon>
    </lineage>
</organism>
<sequence length="599" mass="68215">MNGERSEARNRHKSSRMGDQPMLTQYTILLKNRREGFLLMIKLKRVVSFVAASIMMLSTFQAALAVDIEPTLAADGMRNLASGISYSFTHQPPDENYPDDGTKLTDGKYGEANDFMDPNWIALLKGKTREIIFDLGESKSIGKIKSHFLYNHEVGIYTPEIVSYYASEDGMNWAPVKYMNSPVPLWANIPTAAYDYVWDAAVDRVPHPSSQAKKIYARYVKIAVTTEIWVFMDEVEIWGVDGKTADAYALRPVTSSYLKPGNDTAGIHDLWLMYNSMYSNDRGNWTKEKLMPYVSYVDNNGEPQDWMYDGTLLLGIRTVDYQRDFGINAVLDDWKWYLDKMFKPGGDLSELNAAVTEAGNKLNDSHHKMKVVIMIPNPGETISNFGDVDGDGITENFVPSDVGAEQSFTNRKKAVDWYLDQVRTKWIKGRYDRLELVGMYWMAESMGRDNSSDEKLVKYAGDIVHKRGQKLFWVPNFGGNRNYAARAIGFDATALQPNHYWGGTNPDRIEDAAYLAKHHGLGIEMEMDEDAFTNDASRGYYIDYLNGGVDFGYMNEAFMAYYQGVDALLDSSRSSDPRIRELYDWMYQFVKGTYQKQPR</sequence>
<gene>
    <name evidence="1" type="ORF">C7Y44_02955</name>
</gene>
<protein>
    <submittedName>
        <fullName evidence="1">DUF4855 domain-containing protein</fullName>
    </submittedName>
</protein>
<dbReference type="SUPFAM" id="SSF49785">
    <property type="entry name" value="Galactose-binding domain-like"/>
    <property type="match status" value="1"/>
</dbReference>
<keyword evidence="2" id="KW-1185">Reference proteome</keyword>
<accession>A0ABY3AV65</accession>
<dbReference type="EMBL" id="SADY01000001">
    <property type="protein sequence ID" value="TQR46631.1"/>
    <property type="molecule type" value="Genomic_DNA"/>
</dbReference>
<dbReference type="Proteomes" id="UP000316208">
    <property type="component" value="Unassembled WGS sequence"/>
</dbReference>
<dbReference type="Pfam" id="PF16147">
    <property type="entry name" value="DUF4855"/>
    <property type="match status" value="1"/>
</dbReference>
<reference evidence="1 2" key="1">
    <citation type="submission" date="2018-03" db="EMBL/GenBank/DDBJ databases">
        <title>Aerobic endospore-forming bacteria genome sequencing and assembly.</title>
        <authorList>
            <person name="Cavalcante D.A."/>
            <person name="Driks A."/>
            <person name="Putonti C."/>
            <person name="De-Souza M.T."/>
        </authorList>
    </citation>
    <scope>NUCLEOTIDE SEQUENCE [LARGE SCALE GENOMIC DNA]</scope>
    <source>
        <strain evidence="1 2">SDF0028</strain>
    </source>
</reference>
<dbReference type="InterPro" id="IPR032329">
    <property type="entry name" value="DUF4855"/>
</dbReference>
<dbReference type="Gene3D" id="2.60.120.260">
    <property type="entry name" value="Galactose-binding domain-like"/>
    <property type="match status" value="1"/>
</dbReference>
<dbReference type="InterPro" id="IPR008979">
    <property type="entry name" value="Galactose-bd-like_sf"/>
</dbReference>
<evidence type="ECO:0000313" key="1">
    <source>
        <dbReference type="EMBL" id="TQR46631.1"/>
    </source>
</evidence>
<comment type="caution">
    <text evidence="1">The sequence shown here is derived from an EMBL/GenBank/DDBJ whole genome shotgun (WGS) entry which is preliminary data.</text>
</comment>
<evidence type="ECO:0000313" key="2">
    <source>
        <dbReference type="Proteomes" id="UP000316208"/>
    </source>
</evidence>